<dbReference type="SUPFAM" id="SSF56784">
    <property type="entry name" value="HAD-like"/>
    <property type="match status" value="1"/>
</dbReference>
<dbReference type="InterPro" id="IPR005519">
    <property type="entry name" value="Acid_phosphat_B-like"/>
</dbReference>
<accession>A0A0D0K6X4</accession>
<dbReference type="InterPro" id="IPR036412">
    <property type="entry name" value="HAD-like_sf"/>
</dbReference>
<keyword evidence="1" id="KW-0732">Signal</keyword>
<organism evidence="2 3">
    <name type="scientific">Pseudomonas fulva</name>
    <dbReference type="NCBI Taxonomy" id="47880"/>
    <lineage>
        <taxon>Bacteria</taxon>
        <taxon>Pseudomonadati</taxon>
        <taxon>Pseudomonadota</taxon>
        <taxon>Gammaproteobacteria</taxon>
        <taxon>Pseudomonadales</taxon>
        <taxon>Pseudomonadaceae</taxon>
        <taxon>Pseudomonas</taxon>
    </lineage>
</organism>
<sequence length="277" mass="30556">MRGTPSLLTFCLLASLLTGCQQTPKPHDQLDAVLWTQTSIEHELLYRQVYAAATRQLQPALADPHWDALAQPPRNLAGLPPALIVDIDETLLDNTPVNAKSVVDGGPYDYAEWYRWVAKAEARALPGSVAFLQAAAKLGISAYYLTNREPGQEADTLRNLRQAGFPIVDEGQILTAGTAIGGCQSAGSDKTCRRQWVGERARVLLLVGDSYGDFIATPNRLGEQRQSVAPYQAWFGQRWFLLPNPTYGGWYTAPYGDRDELPDAQKRALKHRALILP</sequence>
<dbReference type="InterPro" id="IPR023214">
    <property type="entry name" value="HAD_sf"/>
</dbReference>
<dbReference type="OrthoDB" id="395856at2"/>
<dbReference type="PROSITE" id="PS51257">
    <property type="entry name" value="PROKAR_LIPOPROTEIN"/>
    <property type="match status" value="1"/>
</dbReference>
<dbReference type="InterPro" id="IPR006423">
    <property type="entry name" value="Lipo_e_P4"/>
</dbReference>
<dbReference type="Pfam" id="PF03767">
    <property type="entry name" value="Acid_phosphat_B"/>
    <property type="match status" value="1"/>
</dbReference>
<dbReference type="PANTHER" id="PTHR31284">
    <property type="entry name" value="ACID PHOSPHATASE-LIKE PROTEIN"/>
    <property type="match status" value="1"/>
</dbReference>
<dbReference type="AlphaFoldDB" id="A0A0D0K6X4"/>
<gene>
    <name evidence="2" type="ORF">RU08_05330</name>
</gene>
<evidence type="ECO:0000256" key="1">
    <source>
        <dbReference type="ARBA" id="ARBA00022729"/>
    </source>
</evidence>
<dbReference type="SFLD" id="SFLDS00003">
    <property type="entry name" value="Haloacid_Dehalogenase"/>
    <property type="match status" value="1"/>
</dbReference>
<evidence type="ECO:0000313" key="2">
    <source>
        <dbReference type="EMBL" id="KIQ04366.1"/>
    </source>
</evidence>
<protein>
    <submittedName>
        <fullName evidence="2">Acid phosphatase</fullName>
    </submittedName>
</protein>
<dbReference type="Proteomes" id="UP000032068">
    <property type="component" value="Unassembled WGS sequence"/>
</dbReference>
<dbReference type="RefSeq" id="WP_042552774.1">
    <property type="nucleotide sequence ID" value="NZ_JXQW01000008.1"/>
</dbReference>
<evidence type="ECO:0000313" key="3">
    <source>
        <dbReference type="Proteomes" id="UP000032068"/>
    </source>
</evidence>
<dbReference type="EMBL" id="JXQW01000008">
    <property type="protein sequence ID" value="KIQ04366.1"/>
    <property type="molecule type" value="Genomic_DNA"/>
</dbReference>
<dbReference type="SFLD" id="SFLDG01125">
    <property type="entry name" value="C1.1:_Acid_Phosphatase_Like"/>
    <property type="match status" value="1"/>
</dbReference>
<dbReference type="GO" id="GO:0009279">
    <property type="term" value="C:cell outer membrane"/>
    <property type="evidence" value="ECO:0007669"/>
    <property type="project" value="InterPro"/>
</dbReference>
<proteinExistence type="predicted"/>
<dbReference type="Gene3D" id="3.40.50.1000">
    <property type="entry name" value="HAD superfamily/HAD-like"/>
    <property type="match status" value="1"/>
</dbReference>
<reference evidence="2 3" key="1">
    <citation type="submission" date="2014-12" db="EMBL/GenBank/DDBJ databases">
        <title>16Stimator: statistical estimation of ribosomal gene copy numbers from draft genome assemblies.</title>
        <authorList>
            <person name="Perisin M.A."/>
            <person name="Vetter M."/>
            <person name="Gilbert J.A."/>
            <person name="Bergelson J."/>
        </authorList>
    </citation>
    <scope>NUCLEOTIDE SEQUENCE [LARGE SCALE GENOMIC DNA]</scope>
    <source>
        <strain evidence="2 3">MEJ086</strain>
    </source>
</reference>
<dbReference type="PANTHER" id="PTHR31284:SF10">
    <property type="entry name" value="ACID PHOSPHATASE-LIKE PROTEIN"/>
    <property type="match status" value="1"/>
</dbReference>
<name>A0A0D0K6X4_9PSED</name>
<comment type="caution">
    <text evidence="2">The sequence shown here is derived from an EMBL/GenBank/DDBJ whole genome shotgun (WGS) entry which is preliminary data.</text>
</comment>